<proteinExistence type="inferred from homology"/>
<dbReference type="EMBL" id="GGYP01003552">
    <property type="protein sequence ID" value="MDE48323.1"/>
    <property type="molecule type" value="Transcribed_RNA"/>
</dbReference>
<dbReference type="InterPro" id="IPR029063">
    <property type="entry name" value="SAM-dependent_MTases_sf"/>
</dbReference>
<name>A0A6G1SEG1_9ACAR</name>
<dbReference type="InterPro" id="IPR039769">
    <property type="entry name" value="Bud23-like"/>
</dbReference>
<evidence type="ECO:0000256" key="11">
    <source>
        <dbReference type="ARBA" id="ARBA00064164"/>
    </source>
</evidence>
<evidence type="ECO:0000256" key="13">
    <source>
        <dbReference type="ARBA" id="ARBA00075516"/>
    </source>
</evidence>
<evidence type="ECO:0000256" key="5">
    <source>
        <dbReference type="ARBA" id="ARBA00022603"/>
    </source>
</evidence>
<protein>
    <recommendedName>
        <fullName evidence="12">18S rRNA (guanine-N(7))-methyltransferase</fullName>
    </recommendedName>
    <alternativeName>
        <fullName evidence="14">Bud site selection protein 23 homolog</fullName>
    </alternativeName>
    <alternativeName>
        <fullName evidence="13">rRNA methyltransferase and ribosome maturation factor</fullName>
    </alternativeName>
</protein>
<dbReference type="CDD" id="cd02440">
    <property type="entry name" value="AdoMet_MTases"/>
    <property type="match status" value="1"/>
</dbReference>
<evidence type="ECO:0000256" key="3">
    <source>
        <dbReference type="ARBA" id="ARBA00005547"/>
    </source>
</evidence>
<dbReference type="GO" id="GO:0070476">
    <property type="term" value="P:rRNA (guanine-N7)-methylation"/>
    <property type="evidence" value="ECO:0007669"/>
    <property type="project" value="InterPro"/>
</dbReference>
<keyword evidence="7" id="KW-0949">S-adenosyl-L-methionine</keyword>
<evidence type="ECO:0000256" key="12">
    <source>
        <dbReference type="ARBA" id="ARBA00074415"/>
    </source>
</evidence>
<comment type="similarity">
    <text evidence="3">Belongs to the class I-like SAM-binding methyltransferase superfamily. BUD23/WBSCR22 family.</text>
</comment>
<keyword evidence="5 16" id="KW-0489">Methyltransferase</keyword>
<feature type="domain" description="Methyltransferase" evidence="15">
    <location>
        <begin position="56"/>
        <end position="137"/>
    </location>
</feature>
<evidence type="ECO:0000259" key="15">
    <source>
        <dbReference type="Pfam" id="PF13649"/>
    </source>
</evidence>
<organism evidence="16">
    <name type="scientific">Aceria tosichella</name>
    <name type="common">wheat curl mite</name>
    <dbReference type="NCBI Taxonomy" id="561515"/>
    <lineage>
        <taxon>Eukaryota</taxon>
        <taxon>Metazoa</taxon>
        <taxon>Ecdysozoa</taxon>
        <taxon>Arthropoda</taxon>
        <taxon>Chelicerata</taxon>
        <taxon>Arachnida</taxon>
        <taxon>Acari</taxon>
        <taxon>Acariformes</taxon>
        <taxon>Trombidiformes</taxon>
        <taxon>Prostigmata</taxon>
        <taxon>Eupodina</taxon>
        <taxon>Eriophyoidea</taxon>
        <taxon>Eriophyidae</taxon>
        <taxon>Eriophyinae</taxon>
        <taxon>Aceriini</taxon>
        <taxon>Aceria</taxon>
    </lineage>
</organism>
<evidence type="ECO:0000256" key="14">
    <source>
        <dbReference type="ARBA" id="ARBA00081208"/>
    </source>
</evidence>
<dbReference type="Gene3D" id="3.40.50.150">
    <property type="entry name" value="Vaccinia Virus protein VP39"/>
    <property type="match status" value="1"/>
</dbReference>
<dbReference type="AlphaFoldDB" id="A0A6G1SEG1"/>
<evidence type="ECO:0000256" key="1">
    <source>
        <dbReference type="ARBA" id="ARBA00004123"/>
    </source>
</evidence>
<dbReference type="PANTHER" id="PTHR12734">
    <property type="entry name" value="METHYLTRANSFERASE-RELATED"/>
    <property type="match status" value="1"/>
</dbReference>
<dbReference type="SUPFAM" id="SSF53335">
    <property type="entry name" value="S-adenosyl-L-methionine-dependent methyltransferases"/>
    <property type="match status" value="1"/>
</dbReference>
<evidence type="ECO:0000313" key="16">
    <source>
        <dbReference type="EMBL" id="MDE48323.1"/>
    </source>
</evidence>
<comment type="catalytic activity">
    <reaction evidence="9">
        <text>a guanosine in 18S rRNA + S-adenosyl-L-methionine = an N(7)-methylguanosine in 18S rRNA + S-adenosyl-L-homocysteine</text>
        <dbReference type="Rhea" id="RHEA:54584"/>
        <dbReference type="Rhea" id="RHEA-COMP:13937"/>
        <dbReference type="Rhea" id="RHEA-COMP:13938"/>
        <dbReference type="ChEBI" id="CHEBI:57856"/>
        <dbReference type="ChEBI" id="CHEBI:59789"/>
        <dbReference type="ChEBI" id="CHEBI:74269"/>
        <dbReference type="ChEBI" id="CHEBI:74480"/>
    </reaction>
</comment>
<comment type="subunit">
    <text evidence="11">Heterodimer with TRMT112; this heterodimerization is necessary for the metabolic stability and activity of the catalytic subunit BUD23. Interacts with GRIP1.</text>
</comment>
<sequence length="222" mass="24975">MSGRRPEHIAPPEIFYDYDEANKYSQNSRIMAIQESMTYRAIELLEFREKDGSQLILDLGCGSGLSSQCIEEMGHKWVGVDISEAMISVARERHKDEELQDLQIVKSDLGDGLPFKPGSFDGAISISALQWLCNADKSNHSPAKRLLNLFSTLYTCLTREGRAVFQFYPENAKQVELINQQALKAGFMGGIVIDNPESTKAKKVLSRVVVWWHSVHPTQGDR</sequence>
<gene>
    <name evidence="16" type="primary">Wbscr22_0</name>
    <name evidence="16" type="ORF">g.9214</name>
</gene>
<keyword evidence="6 16" id="KW-0808">Transferase</keyword>
<dbReference type="PANTHER" id="PTHR12734:SF0">
    <property type="entry name" value="18S RRNA (GUANINE-N(7))-METHYLTRANSFERASE-RELATED"/>
    <property type="match status" value="1"/>
</dbReference>
<comment type="function">
    <text evidence="10">S-adenosyl-L-methionine-dependent methyltransferase that specifically methylates the N(7) position of a guanine in 18S rRNA. Requires the methyltransferase adapter protein TRM112 for full rRNA methyltransferase activity. Involved in the pre-rRNA processing steps leading to small-subunit rRNA production independently of its RNA-modifying catalytic activity. Important for biogenesis end export of the 40S ribosomal subunit independent on its methyltransferase activity. Locus-specific steroid receptor coactivator. Potentiates transactivation by glucocorticoid (NR3C1), mineralocorticoid (NR3C2), androgen (AR) and progesterone (PGR) receptors. Required for the maintenance of open chromatin at the TSC22D3/GILZ locus to facilitate NR3C1 loading on the response elements. Required for maintenance of dimethylation on histone H3 'Lys-79' (H3K79me2), although direct histone methyltransferase activity is not observed in vitro.</text>
</comment>
<reference evidence="16" key="1">
    <citation type="submission" date="2018-10" db="EMBL/GenBank/DDBJ databases">
        <title>Transcriptome assembly of Aceria tosichella (Wheat curl mite) Type 2.</title>
        <authorList>
            <person name="Scully E.D."/>
            <person name="Geib S.M."/>
            <person name="Palmer N.A."/>
            <person name="Gupta A.K."/>
            <person name="Sarath G."/>
            <person name="Tatineni S."/>
        </authorList>
    </citation>
    <scope>NUCLEOTIDE SEQUENCE</scope>
    <source>
        <strain evidence="16">LincolnNE</strain>
    </source>
</reference>
<evidence type="ECO:0000256" key="4">
    <source>
        <dbReference type="ARBA" id="ARBA00022490"/>
    </source>
</evidence>
<evidence type="ECO:0000256" key="6">
    <source>
        <dbReference type="ARBA" id="ARBA00022679"/>
    </source>
</evidence>
<dbReference type="Pfam" id="PF13649">
    <property type="entry name" value="Methyltransf_25"/>
    <property type="match status" value="1"/>
</dbReference>
<dbReference type="GO" id="GO:0005737">
    <property type="term" value="C:cytoplasm"/>
    <property type="evidence" value="ECO:0007669"/>
    <property type="project" value="UniProtKB-SubCell"/>
</dbReference>
<dbReference type="InterPro" id="IPR041698">
    <property type="entry name" value="Methyltransf_25"/>
</dbReference>
<evidence type="ECO:0000256" key="7">
    <source>
        <dbReference type="ARBA" id="ARBA00022691"/>
    </source>
</evidence>
<evidence type="ECO:0000256" key="2">
    <source>
        <dbReference type="ARBA" id="ARBA00004496"/>
    </source>
</evidence>
<evidence type="ECO:0000256" key="8">
    <source>
        <dbReference type="ARBA" id="ARBA00023242"/>
    </source>
</evidence>
<keyword evidence="8" id="KW-0539">Nucleus</keyword>
<dbReference type="GO" id="GO:0016435">
    <property type="term" value="F:rRNA (guanine) methyltransferase activity"/>
    <property type="evidence" value="ECO:0007669"/>
    <property type="project" value="InterPro"/>
</dbReference>
<evidence type="ECO:0000256" key="9">
    <source>
        <dbReference type="ARBA" id="ARBA00050374"/>
    </source>
</evidence>
<comment type="subcellular location">
    <subcellularLocation>
        <location evidence="2">Cytoplasm</location>
    </subcellularLocation>
    <subcellularLocation>
        <location evidence="1">Nucleus</location>
    </subcellularLocation>
</comment>
<keyword evidence="4" id="KW-0963">Cytoplasm</keyword>
<evidence type="ECO:0000256" key="10">
    <source>
        <dbReference type="ARBA" id="ARBA00059355"/>
    </source>
</evidence>
<accession>A0A6G1SEG1</accession>
<dbReference type="FunFam" id="3.40.50.150:FF:000017">
    <property type="entry name" value="probable 18S rRNA (Guanine-N(7))-methyltransferase"/>
    <property type="match status" value="1"/>
</dbReference>
<dbReference type="GO" id="GO:0005730">
    <property type="term" value="C:nucleolus"/>
    <property type="evidence" value="ECO:0007669"/>
    <property type="project" value="TreeGrafter"/>
</dbReference>